<reference evidence="2" key="1">
    <citation type="journal article" date="2018" name="Front. Microbiol.">
        <title>Genome-Based Analysis Reveals the Taxonomy and Diversity of the Family Idiomarinaceae.</title>
        <authorList>
            <person name="Liu Y."/>
            <person name="Lai Q."/>
            <person name="Shao Z."/>
        </authorList>
    </citation>
    <scope>NUCLEOTIDE SEQUENCE [LARGE SCALE GENOMIC DNA]</scope>
    <source>
        <strain evidence="2">PIM1</strain>
    </source>
</reference>
<sequence length="67" mass="7479">MNKLKKCIYPTGKIFVSCCTDADGDDFSRFNLTAFGQAYPNCQKVSSQITAFDVKCFGIKMIVANKR</sequence>
<proteinExistence type="predicted"/>
<name>A0A432YCS1_9GAMM</name>
<accession>A0A432YCS1</accession>
<gene>
    <name evidence="1" type="ORF">CWI76_10125</name>
</gene>
<protein>
    <submittedName>
        <fullName evidence="1">Uncharacterized protein</fullName>
    </submittedName>
</protein>
<keyword evidence="2" id="KW-1185">Reference proteome</keyword>
<dbReference type="AlphaFoldDB" id="A0A432YCS1"/>
<dbReference type="EMBL" id="PIPZ01000004">
    <property type="protein sequence ID" value="RUO58798.1"/>
    <property type="molecule type" value="Genomic_DNA"/>
</dbReference>
<organism evidence="1 2">
    <name type="scientific">Pseudidiomarina marina</name>
    <dbReference type="NCBI Taxonomy" id="502366"/>
    <lineage>
        <taxon>Bacteria</taxon>
        <taxon>Pseudomonadati</taxon>
        <taxon>Pseudomonadota</taxon>
        <taxon>Gammaproteobacteria</taxon>
        <taxon>Alteromonadales</taxon>
        <taxon>Idiomarinaceae</taxon>
        <taxon>Pseudidiomarina</taxon>
    </lineage>
</organism>
<evidence type="ECO:0000313" key="2">
    <source>
        <dbReference type="Proteomes" id="UP000288127"/>
    </source>
</evidence>
<dbReference type="Proteomes" id="UP000288127">
    <property type="component" value="Unassembled WGS sequence"/>
</dbReference>
<evidence type="ECO:0000313" key="1">
    <source>
        <dbReference type="EMBL" id="RUO58798.1"/>
    </source>
</evidence>
<comment type="caution">
    <text evidence="1">The sequence shown here is derived from an EMBL/GenBank/DDBJ whole genome shotgun (WGS) entry which is preliminary data.</text>
</comment>